<proteinExistence type="predicted"/>
<keyword evidence="1" id="KW-0732">Signal</keyword>
<evidence type="ECO:0000313" key="3">
    <source>
        <dbReference type="Proteomes" id="UP000230821"/>
    </source>
</evidence>
<dbReference type="Proteomes" id="UP000230821">
    <property type="component" value="Unassembled WGS sequence"/>
</dbReference>
<feature type="chain" id="PRO_5013747920" description="PKD/Chitinase domain-containing protein" evidence="1">
    <location>
        <begin position="26"/>
        <end position="283"/>
    </location>
</feature>
<dbReference type="InterPro" id="IPR013783">
    <property type="entry name" value="Ig-like_fold"/>
</dbReference>
<dbReference type="Gene3D" id="2.60.120.430">
    <property type="entry name" value="Galactose-binding lectin"/>
    <property type="match status" value="1"/>
</dbReference>
<evidence type="ECO:0000313" key="2">
    <source>
        <dbReference type="EMBL" id="PIE33456.1"/>
    </source>
</evidence>
<gene>
    <name evidence="2" type="ORF">CSA56_11660</name>
</gene>
<comment type="caution">
    <text evidence="2">The sequence shown here is derived from an EMBL/GenBank/DDBJ whole genome shotgun (WGS) entry which is preliminary data.</text>
</comment>
<feature type="signal peptide" evidence="1">
    <location>
        <begin position="1"/>
        <end position="25"/>
    </location>
</feature>
<sequence length="283" mass="29876">MMTQIKQFSILAGLLGLTLMFVGCSDSDSPTNTTQNEFPTVQGILIEPNAAVYVDDTITLSPQTDDPDDDHIRYVWSKTGGTFDPVEAVGPSIQWTAPGVQGTYQIVVIGDDGNGGTSTKHLDINTYGGDQSGTVDMVGGVQLNPIGGNAILGHIDAGDTLVLVWDGASPVTADSTRPDETKYAPNGARLDAATLTVVSPPQFGSAAGLPLVNAARYALIAKIGSDGGWFELTPGPDADSNGIPDYFTAVAPTRGKVYLGMNEQEDLLQDNTGYWRFSFTMTH</sequence>
<name>A0A2G6KCM9_9BACT</name>
<evidence type="ECO:0008006" key="4">
    <source>
        <dbReference type="Google" id="ProtNLM"/>
    </source>
</evidence>
<protein>
    <recommendedName>
        <fullName evidence="4">PKD/Chitinase domain-containing protein</fullName>
    </recommendedName>
</protein>
<dbReference type="AlphaFoldDB" id="A0A2G6KCM9"/>
<accession>A0A2G6KCM9</accession>
<reference evidence="2 3" key="1">
    <citation type="submission" date="2017-10" db="EMBL/GenBank/DDBJ databases">
        <title>Novel microbial diversity and functional potential in the marine mammal oral microbiome.</title>
        <authorList>
            <person name="Dudek N.K."/>
            <person name="Sun C.L."/>
            <person name="Burstein D."/>
            <person name="Kantor R.S."/>
            <person name="Aliaga Goltsman D.S."/>
            <person name="Bik E.M."/>
            <person name="Thomas B.C."/>
            <person name="Banfield J.F."/>
            <person name="Relman D.A."/>
        </authorList>
    </citation>
    <scope>NUCLEOTIDE SEQUENCE [LARGE SCALE GENOMIC DNA]</scope>
    <source>
        <strain evidence="2">DOLJORAL78_47_16</strain>
    </source>
</reference>
<dbReference type="EMBL" id="PDSK01000098">
    <property type="protein sequence ID" value="PIE33456.1"/>
    <property type="molecule type" value="Genomic_DNA"/>
</dbReference>
<evidence type="ECO:0000256" key="1">
    <source>
        <dbReference type="SAM" id="SignalP"/>
    </source>
</evidence>
<dbReference type="Gene3D" id="2.60.40.10">
    <property type="entry name" value="Immunoglobulins"/>
    <property type="match status" value="1"/>
</dbReference>
<dbReference type="PROSITE" id="PS51257">
    <property type="entry name" value="PROKAR_LIPOPROTEIN"/>
    <property type="match status" value="1"/>
</dbReference>
<organism evidence="2 3">
    <name type="scientific">candidate division KSB3 bacterium</name>
    <dbReference type="NCBI Taxonomy" id="2044937"/>
    <lineage>
        <taxon>Bacteria</taxon>
        <taxon>candidate division KSB3</taxon>
    </lineage>
</organism>